<name>A0ABU6GSH3_9BACL</name>
<dbReference type="Pfam" id="PF14398">
    <property type="entry name" value="ATPgrasp_YheCD"/>
    <property type="match status" value="1"/>
</dbReference>
<dbReference type="Proteomes" id="UP001344632">
    <property type="component" value="Unassembled WGS sequence"/>
</dbReference>
<evidence type="ECO:0000313" key="1">
    <source>
        <dbReference type="EMBL" id="MEC0241241.1"/>
    </source>
</evidence>
<protein>
    <submittedName>
        <fullName evidence="1">YheC/YheD family protein</fullName>
    </submittedName>
</protein>
<dbReference type="SUPFAM" id="SSF56059">
    <property type="entry name" value="Glutathione synthetase ATP-binding domain-like"/>
    <property type="match status" value="1"/>
</dbReference>
<dbReference type="RefSeq" id="WP_326088948.1">
    <property type="nucleotide sequence ID" value="NZ_JARLKZ010000008.1"/>
</dbReference>
<proteinExistence type="predicted"/>
<dbReference type="EMBL" id="JARLKZ010000008">
    <property type="protein sequence ID" value="MEC0241241.1"/>
    <property type="molecule type" value="Genomic_DNA"/>
</dbReference>
<organism evidence="1 2">
    <name type="scientific">Paenibacillus dokdonensis</name>
    <dbReference type="NCBI Taxonomy" id="2567944"/>
    <lineage>
        <taxon>Bacteria</taxon>
        <taxon>Bacillati</taxon>
        <taxon>Bacillota</taxon>
        <taxon>Bacilli</taxon>
        <taxon>Bacillales</taxon>
        <taxon>Paenibacillaceae</taxon>
        <taxon>Paenibacillus</taxon>
    </lineage>
</organism>
<keyword evidence="2" id="KW-1185">Reference proteome</keyword>
<evidence type="ECO:0000313" key="2">
    <source>
        <dbReference type="Proteomes" id="UP001344632"/>
    </source>
</evidence>
<comment type="caution">
    <text evidence="1">The sequence shown here is derived from an EMBL/GenBank/DDBJ whole genome shotgun (WGS) entry which is preliminary data.</text>
</comment>
<dbReference type="Gene3D" id="3.30.470.20">
    <property type="entry name" value="ATP-grasp fold, B domain"/>
    <property type="match status" value="1"/>
</dbReference>
<dbReference type="InterPro" id="IPR026838">
    <property type="entry name" value="YheC/D"/>
</dbReference>
<gene>
    <name evidence="1" type="ORF">P4H66_15420</name>
</gene>
<reference evidence="1 2" key="1">
    <citation type="submission" date="2023-03" db="EMBL/GenBank/DDBJ databases">
        <title>Bacillus Genome Sequencing.</title>
        <authorList>
            <person name="Dunlap C."/>
        </authorList>
    </citation>
    <scope>NUCLEOTIDE SEQUENCE [LARGE SCALE GENOMIC DNA]</scope>
    <source>
        <strain evidence="1 2">BD-525</strain>
    </source>
</reference>
<sequence>MMKYKSTSIKSKWTKTKWLLKHPNLSKHIPSTMQFNKQHLESMLSAYSTVYFKPTTGSGGARIIRIKRNGSGYQTQYNTFKVNHSTLNRLYDYLNRFSKRRSFLLQKGIHLAKTNGKPFDIRVMVQKTNSGKWESTAIFMKIGKIGKVATNYNQGGKIGYLRPTLTGAGFNTTSINNIEAELKQMGIAVGRHFDRYQVGFRELGLDVALDSKRKPWILEVNTRPQIYPLKNMKDRMLYQRILSYAKQYGRSK</sequence>
<accession>A0ABU6GSH3</accession>